<dbReference type="AlphaFoldDB" id="A0A1V2IDL9"/>
<feature type="transmembrane region" description="Helical" evidence="2">
    <location>
        <begin position="84"/>
        <end position="108"/>
    </location>
</feature>
<organism evidence="3 4">
    <name type="scientific">Pseudofrankia asymbiotica</name>
    <dbReference type="NCBI Taxonomy" id="1834516"/>
    <lineage>
        <taxon>Bacteria</taxon>
        <taxon>Bacillati</taxon>
        <taxon>Actinomycetota</taxon>
        <taxon>Actinomycetes</taxon>
        <taxon>Frankiales</taxon>
        <taxon>Frankiaceae</taxon>
        <taxon>Pseudofrankia</taxon>
    </lineage>
</organism>
<feature type="region of interest" description="Disordered" evidence="1">
    <location>
        <begin position="1"/>
        <end position="48"/>
    </location>
</feature>
<dbReference type="Proteomes" id="UP000188929">
    <property type="component" value="Unassembled WGS sequence"/>
</dbReference>
<sequence length="111" mass="11440">MTNPRGATLVPGRPAARQPDGADVIALPIPTSRRRPASAAPPPVPSPLARAVAAEHPVVGARSGRRRASRQAPALRLTGRGRAVAVLLLALALWGAASAVWLAVQWVLAVT</sequence>
<evidence type="ECO:0000313" key="4">
    <source>
        <dbReference type="Proteomes" id="UP000188929"/>
    </source>
</evidence>
<keyword evidence="2" id="KW-0472">Membrane</keyword>
<accession>A0A1V2IDL9</accession>
<evidence type="ECO:0000256" key="2">
    <source>
        <dbReference type="SAM" id="Phobius"/>
    </source>
</evidence>
<comment type="caution">
    <text evidence="3">The sequence shown here is derived from an EMBL/GenBank/DDBJ whole genome shotgun (WGS) entry which is preliminary data.</text>
</comment>
<keyword evidence="2" id="KW-0812">Transmembrane</keyword>
<gene>
    <name evidence="3" type="ORF">BL253_10605</name>
</gene>
<keyword evidence="2" id="KW-1133">Transmembrane helix</keyword>
<name>A0A1V2IDL9_9ACTN</name>
<evidence type="ECO:0000313" key="3">
    <source>
        <dbReference type="EMBL" id="ONH31288.1"/>
    </source>
</evidence>
<dbReference type="RefSeq" id="WP_076815957.1">
    <property type="nucleotide sequence ID" value="NZ_MOMC01000017.1"/>
</dbReference>
<dbReference type="EMBL" id="MOMC01000017">
    <property type="protein sequence ID" value="ONH31288.1"/>
    <property type="molecule type" value="Genomic_DNA"/>
</dbReference>
<reference evidence="4" key="1">
    <citation type="submission" date="2016-10" db="EMBL/GenBank/DDBJ databases">
        <title>Frankia sp. NRRL B-16386 Genome sequencing.</title>
        <authorList>
            <person name="Ghodhbane-Gtari F."/>
            <person name="Swanson E."/>
            <person name="Gueddou A."/>
            <person name="Hezbri K."/>
            <person name="Ktari K."/>
            <person name="Nouioui I."/>
            <person name="Morris K."/>
            <person name="Simpson S."/>
            <person name="Abebe-Akele F."/>
            <person name="Thomas K."/>
            <person name="Gtari M."/>
            <person name="Tisa L.S."/>
        </authorList>
    </citation>
    <scope>NUCLEOTIDE SEQUENCE [LARGE SCALE GENOMIC DNA]</scope>
    <source>
        <strain evidence="4">NRRL B-16386</strain>
    </source>
</reference>
<proteinExistence type="predicted"/>
<keyword evidence="4" id="KW-1185">Reference proteome</keyword>
<evidence type="ECO:0000256" key="1">
    <source>
        <dbReference type="SAM" id="MobiDB-lite"/>
    </source>
</evidence>
<protein>
    <submittedName>
        <fullName evidence="3">Uncharacterized protein</fullName>
    </submittedName>
</protein>